<comment type="caution">
    <text evidence="1">The sequence shown here is derived from an EMBL/GenBank/DDBJ whole genome shotgun (WGS) entry which is preliminary data.</text>
</comment>
<sequence>MKELCQFEMNNVSGAGFLDGIIYTNYDDFGQYLQWMNQHHMNPLTVIDCKTGQSPRGLIPAFNAWCNETGNDPEVMATSMGWKK</sequence>
<protein>
    <submittedName>
        <fullName evidence="1">Uncharacterized protein</fullName>
    </submittedName>
</protein>
<name>A0A2S9I8W8_9GAMM</name>
<dbReference type="Proteomes" id="UP000239181">
    <property type="component" value="Unassembled WGS sequence"/>
</dbReference>
<organism evidence="1 2">
    <name type="scientific">Pantoea coffeiphila</name>
    <dbReference type="NCBI Taxonomy" id="1465635"/>
    <lineage>
        <taxon>Bacteria</taxon>
        <taxon>Pseudomonadati</taxon>
        <taxon>Pseudomonadota</taxon>
        <taxon>Gammaproteobacteria</taxon>
        <taxon>Enterobacterales</taxon>
        <taxon>Erwiniaceae</taxon>
        <taxon>Pantoea</taxon>
    </lineage>
</organism>
<evidence type="ECO:0000313" key="2">
    <source>
        <dbReference type="Proteomes" id="UP000239181"/>
    </source>
</evidence>
<keyword evidence="2" id="KW-1185">Reference proteome</keyword>
<proteinExistence type="predicted"/>
<dbReference type="EMBL" id="PDET01000012">
    <property type="protein sequence ID" value="PRD14229.1"/>
    <property type="molecule type" value="Genomic_DNA"/>
</dbReference>
<dbReference type="AlphaFoldDB" id="A0A2S9I8W8"/>
<reference evidence="1 2" key="1">
    <citation type="submission" date="2017-10" db="EMBL/GenBank/DDBJ databases">
        <title>Draft genome of two endophytic bacteria isolated from 'guarana' Paullinia cupana (Mart.) Ducke.</title>
        <authorList>
            <person name="Siqueira K.A."/>
            <person name="Liotti R.G."/>
            <person name="Mendes T.A."/>
            <person name="Soares M.A."/>
        </authorList>
    </citation>
    <scope>NUCLEOTIDE SEQUENCE [LARGE SCALE GENOMIC DNA]</scope>
    <source>
        <strain evidence="1 2">342</strain>
    </source>
</reference>
<evidence type="ECO:0000313" key="1">
    <source>
        <dbReference type="EMBL" id="PRD14229.1"/>
    </source>
</evidence>
<dbReference type="RefSeq" id="WP_105593887.1">
    <property type="nucleotide sequence ID" value="NZ_PDET01000012.1"/>
</dbReference>
<gene>
    <name evidence="1" type="ORF">CQW29_16780</name>
</gene>
<accession>A0A2S9I8W8</accession>